<evidence type="ECO:0000256" key="3">
    <source>
        <dbReference type="ARBA" id="ARBA00022777"/>
    </source>
</evidence>
<keyword evidence="1" id="KW-0808">Transferase</keyword>
<evidence type="ECO:0000313" key="6">
    <source>
        <dbReference type="EMBL" id="EFQ84530.1"/>
    </source>
</evidence>
<dbReference type="RefSeq" id="WP_007079262.1">
    <property type="nucleotide sequence ID" value="NZ_CM001024.1"/>
</dbReference>
<keyword evidence="4" id="KW-0067">ATP-binding</keyword>
<evidence type="ECO:0000256" key="4">
    <source>
        <dbReference type="ARBA" id="ARBA00022840"/>
    </source>
</evidence>
<evidence type="ECO:0000259" key="5">
    <source>
        <dbReference type="Pfam" id="PF18085"/>
    </source>
</evidence>
<dbReference type="HOGENOM" id="CLU_1657116_0_0_11"/>
<keyword evidence="3" id="KW-0418">Kinase</keyword>
<gene>
    <name evidence="6" type="ORF">HMPREF0063_10382</name>
</gene>
<dbReference type="GO" id="GO:0016301">
    <property type="term" value="F:kinase activity"/>
    <property type="evidence" value="ECO:0007669"/>
    <property type="project" value="UniProtKB-KW"/>
</dbReference>
<dbReference type="eggNOG" id="COG3281">
    <property type="taxonomic scope" value="Bacteria"/>
</dbReference>
<sequence>MAHVHGGADARPTKLELIAAWREDPDLVAIGSYRFDDPDGEVGIETHLLNDAAGRVLQVPLTYRGAPLAGADEWLVGTMEHTALGRRWVYDACADPVYVQTITVAMLTGGTHAEVHREFPTGAPRSSRRRCGSRAAAGSRTRAAWVWSTCATRPARPWS</sequence>
<comment type="caution">
    <text evidence="6">The sequence shown here is derived from an EMBL/GenBank/DDBJ whole genome shotgun (WGS) entry which is preliminary data.</text>
</comment>
<reference evidence="6" key="1">
    <citation type="submission" date="2010-08" db="EMBL/GenBank/DDBJ databases">
        <authorList>
            <person name="Muzny D."/>
            <person name="Qin X."/>
            <person name="Buhay C."/>
            <person name="Dugan-Rocha S."/>
            <person name="Ding Y."/>
            <person name="Chen G."/>
            <person name="Hawes A."/>
            <person name="Holder M."/>
            <person name="Jhangiani S."/>
            <person name="Johnson A."/>
            <person name="Khan Z."/>
            <person name="Li Z."/>
            <person name="Liu W."/>
            <person name="Liu X."/>
            <person name="Perez L."/>
            <person name="Shen H."/>
            <person name="Wang Q."/>
            <person name="Watt J."/>
            <person name="Xi L."/>
            <person name="Xin Y."/>
            <person name="Zhou J."/>
            <person name="Deng J."/>
            <person name="Jiang H."/>
            <person name="Liu Y."/>
            <person name="Qu J."/>
            <person name="Song X.-Z."/>
            <person name="Zhang L."/>
            <person name="Villasana D."/>
            <person name="Johnson A."/>
            <person name="Liu J."/>
            <person name="Liyanage D."/>
            <person name="Lorensuhewa L."/>
            <person name="Robinson T."/>
            <person name="Song A."/>
            <person name="Song B.-B."/>
            <person name="Dinh H."/>
            <person name="Thornton R."/>
            <person name="Coyle M."/>
            <person name="Francisco L."/>
            <person name="Jackson L."/>
            <person name="Javaid M."/>
            <person name="Korchina V."/>
            <person name="Kovar C."/>
            <person name="Mata R."/>
            <person name="Mathew T."/>
            <person name="Ngo R."/>
            <person name="Nguyen L."/>
            <person name="Nguyen N."/>
            <person name="Okwuonu G."/>
            <person name="Ongeri F."/>
            <person name="Pham C."/>
            <person name="Simmons D."/>
            <person name="Wilczek-Boney K."/>
            <person name="Hale W."/>
            <person name="Jakkamsetti A."/>
            <person name="Pham P."/>
            <person name="Ruth R."/>
            <person name="San Lucas F."/>
            <person name="Warren J."/>
            <person name="Zhang J."/>
            <person name="Zhao Z."/>
            <person name="Zhou C."/>
            <person name="Zhu D."/>
            <person name="Lee S."/>
            <person name="Bess C."/>
            <person name="Blankenburg K."/>
            <person name="Forbes L."/>
            <person name="Fu Q."/>
            <person name="Gubbala S."/>
            <person name="Hirani K."/>
            <person name="Jayaseelan J.C."/>
            <person name="Lara F."/>
            <person name="Munidasa M."/>
            <person name="Palculict T."/>
            <person name="Patil S."/>
            <person name="Pu L.-L."/>
            <person name="Saada N."/>
            <person name="Tang L."/>
            <person name="Weissenberger G."/>
            <person name="Zhu Y."/>
            <person name="Hemphill L."/>
            <person name="Shang Y."/>
            <person name="Youmans B."/>
            <person name="Ayvaz T."/>
            <person name="Ross M."/>
            <person name="Santibanez J."/>
            <person name="Aqrawi P."/>
            <person name="Gross S."/>
            <person name="Joshi V."/>
            <person name="Fowler G."/>
            <person name="Nazareth L."/>
            <person name="Reid J."/>
            <person name="Worley K."/>
            <person name="Petrosino J."/>
            <person name="Highlander S."/>
            <person name="Gibbs R."/>
        </authorList>
    </citation>
    <scope>NUCLEOTIDE SEQUENCE [LARGE SCALE GENOMIC DNA]</scope>
    <source>
        <strain evidence="6">DSM 15272</strain>
    </source>
</reference>
<name>E2S8M5_9ACTN</name>
<dbReference type="GO" id="GO:0005524">
    <property type="term" value="F:ATP binding"/>
    <property type="evidence" value="ECO:0007669"/>
    <property type="project" value="UniProtKB-KW"/>
</dbReference>
<dbReference type="Proteomes" id="UP000003111">
    <property type="component" value="Unassembled WGS sequence"/>
</dbReference>
<evidence type="ECO:0000256" key="1">
    <source>
        <dbReference type="ARBA" id="ARBA00022679"/>
    </source>
</evidence>
<keyword evidence="2" id="KW-0547">Nucleotide-binding</keyword>
<keyword evidence="7" id="KW-1185">Reference proteome</keyword>
<accession>E2S8M5</accession>
<dbReference type="Pfam" id="PF18085">
    <property type="entry name" value="Mak_N_cap"/>
    <property type="match status" value="1"/>
</dbReference>
<feature type="domain" description="Maltokinase N-terminal cap" evidence="5">
    <location>
        <begin position="24"/>
        <end position="95"/>
    </location>
</feature>
<organism evidence="6 7">
    <name type="scientific">Aeromicrobium marinum DSM 15272</name>
    <dbReference type="NCBI Taxonomy" id="585531"/>
    <lineage>
        <taxon>Bacteria</taxon>
        <taxon>Bacillati</taxon>
        <taxon>Actinomycetota</taxon>
        <taxon>Actinomycetes</taxon>
        <taxon>Propionibacteriales</taxon>
        <taxon>Nocardioidaceae</taxon>
        <taxon>Aeromicrobium</taxon>
    </lineage>
</organism>
<dbReference type="InterPro" id="IPR040999">
    <property type="entry name" value="Mak_N_cap"/>
</dbReference>
<protein>
    <recommendedName>
        <fullName evidence="5">Maltokinase N-terminal cap domain-containing protein</fullName>
    </recommendedName>
</protein>
<dbReference type="AlphaFoldDB" id="E2S8M5"/>
<evidence type="ECO:0000256" key="2">
    <source>
        <dbReference type="ARBA" id="ARBA00022741"/>
    </source>
</evidence>
<dbReference type="STRING" id="585531.HMPREF0063_10382"/>
<dbReference type="EMBL" id="ACLF03000002">
    <property type="protein sequence ID" value="EFQ84530.1"/>
    <property type="molecule type" value="Genomic_DNA"/>
</dbReference>
<proteinExistence type="predicted"/>
<evidence type="ECO:0000313" key="7">
    <source>
        <dbReference type="Proteomes" id="UP000003111"/>
    </source>
</evidence>